<keyword evidence="6" id="KW-0732">Signal</keyword>
<dbReference type="InterPro" id="IPR006664">
    <property type="entry name" value="OMP_bac"/>
</dbReference>
<dbReference type="OrthoDB" id="9805832at2"/>
<evidence type="ECO:0000256" key="3">
    <source>
        <dbReference type="ARBA" id="ARBA00023237"/>
    </source>
</evidence>
<sequence length="184" mass="19893" precursor="true">MKYVAILGLACCTLVPVVSFAQAERVLKPEEINERALVDLLSPEATVAPAARKTRAISVTRDESSLPAAKPAAASLLIIFETNSASLTPKGKQSLDVVGRALNSEKLTAYKFAIEGHSDPRGGEDYNLRLSQARAESVVGYLEQSHQIEPARLKPVGKGPTQLLNPARPEAPENRRVTIKRLDN</sequence>
<evidence type="ECO:0000313" key="8">
    <source>
        <dbReference type="EMBL" id="ACV36297.1"/>
    </source>
</evidence>
<organism evidence="8">
    <name type="scientific">Accumulibacter regalis</name>
    <dbReference type="NCBI Taxonomy" id="522306"/>
    <lineage>
        <taxon>Bacteria</taxon>
        <taxon>Pseudomonadati</taxon>
        <taxon>Pseudomonadota</taxon>
        <taxon>Betaproteobacteria</taxon>
        <taxon>Candidatus Accumulibacter</taxon>
    </lineage>
</organism>
<evidence type="ECO:0000259" key="7">
    <source>
        <dbReference type="PROSITE" id="PS51123"/>
    </source>
</evidence>
<evidence type="ECO:0000256" key="2">
    <source>
        <dbReference type="ARBA" id="ARBA00023136"/>
    </source>
</evidence>
<gene>
    <name evidence="8" type="ordered locus">CAP2UW1_3020</name>
</gene>
<dbReference type="PRINTS" id="PR01021">
    <property type="entry name" value="OMPADOMAIN"/>
</dbReference>
<dbReference type="InterPro" id="IPR050330">
    <property type="entry name" value="Bact_OuterMem_StrucFunc"/>
</dbReference>
<dbReference type="KEGG" id="app:CAP2UW1_3020"/>
<feature type="chain" id="PRO_5002981931" evidence="6">
    <location>
        <begin position="24"/>
        <end position="184"/>
    </location>
</feature>
<dbReference type="STRING" id="522306.CAP2UW1_3020"/>
<dbReference type="HOGENOM" id="CLU_016890_5_3_4"/>
<evidence type="ECO:0000256" key="4">
    <source>
        <dbReference type="PROSITE-ProRule" id="PRU00473"/>
    </source>
</evidence>
<feature type="domain" description="OmpA-like" evidence="7">
    <location>
        <begin position="67"/>
        <end position="184"/>
    </location>
</feature>
<dbReference type="EMBL" id="CP001715">
    <property type="protein sequence ID" value="ACV36297.1"/>
    <property type="molecule type" value="Genomic_DNA"/>
</dbReference>
<keyword evidence="3" id="KW-0998">Cell outer membrane</keyword>
<evidence type="ECO:0000256" key="6">
    <source>
        <dbReference type="SAM" id="SignalP"/>
    </source>
</evidence>
<feature type="signal peptide" evidence="6">
    <location>
        <begin position="1"/>
        <end position="23"/>
    </location>
</feature>
<dbReference type="GO" id="GO:0009279">
    <property type="term" value="C:cell outer membrane"/>
    <property type="evidence" value="ECO:0007669"/>
    <property type="project" value="UniProtKB-SubCell"/>
</dbReference>
<dbReference type="Gene3D" id="3.30.1330.60">
    <property type="entry name" value="OmpA-like domain"/>
    <property type="match status" value="1"/>
</dbReference>
<feature type="region of interest" description="Disordered" evidence="5">
    <location>
        <begin position="153"/>
        <end position="172"/>
    </location>
</feature>
<dbReference type="eggNOG" id="COG2885">
    <property type="taxonomic scope" value="Bacteria"/>
</dbReference>
<comment type="subcellular location">
    <subcellularLocation>
        <location evidence="1">Cell outer membrane</location>
    </subcellularLocation>
</comment>
<dbReference type="AlphaFoldDB" id="C7RUQ2"/>
<name>C7RUQ2_ACCRE</name>
<keyword evidence="2 4" id="KW-0472">Membrane</keyword>
<dbReference type="CDD" id="cd07185">
    <property type="entry name" value="OmpA_C-like"/>
    <property type="match status" value="1"/>
</dbReference>
<dbReference type="SUPFAM" id="SSF103088">
    <property type="entry name" value="OmpA-like"/>
    <property type="match status" value="1"/>
</dbReference>
<protein>
    <submittedName>
        <fullName evidence="8">OmpA/MotB domain protein</fullName>
    </submittedName>
</protein>
<dbReference type="InterPro" id="IPR036737">
    <property type="entry name" value="OmpA-like_sf"/>
</dbReference>
<dbReference type="PANTHER" id="PTHR30329">
    <property type="entry name" value="STATOR ELEMENT OF FLAGELLAR MOTOR COMPLEX"/>
    <property type="match status" value="1"/>
</dbReference>
<dbReference type="PANTHER" id="PTHR30329:SF21">
    <property type="entry name" value="LIPOPROTEIN YIAD-RELATED"/>
    <property type="match status" value="1"/>
</dbReference>
<dbReference type="Pfam" id="PF00691">
    <property type="entry name" value="OmpA"/>
    <property type="match status" value="1"/>
</dbReference>
<reference evidence="8" key="2">
    <citation type="submission" date="2009-09" db="EMBL/GenBank/DDBJ databases">
        <title>Complete sequence of chromosome of Candidatus Accumulibacter phosphatis clade IIA str. UW-1.</title>
        <authorList>
            <consortium name="US DOE Joint Genome Institute"/>
            <person name="Martin H.G."/>
            <person name="Ivanova N."/>
            <person name="Kunin V."/>
            <person name="Warnecke F."/>
            <person name="Barry K."/>
            <person name="He S."/>
            <person name="Salamov A."/>
            <person name="Szeto E."/>
            <person name="Dalin E."/>
            <person name="Pangilinan J.L."/>
            <person name="Lapidus A."/>
            <person name="Lowry S."/>
            <person name="Kyrpides N.C."/>
            <person name="McMahon K.D."/>
            <person name="Hugenholtz P."/>
        </authorList>
    </citation>
    <scope>NUCLEOTIDE SEQUENCE [LARGE SCALE GENOMIC DNA]</scope>
    <source>
        <strain evidence="8">UW-1</strain>
    </source>
</reference>
<accession>C7RUQ2</accession>
<reference evidence="8" key="1">
    <citation type="submission" date="2009-08" db="EMBL/GenBank/DDBJ databases">
        <authorList>
            <consortium name="US DOE Joint Genome Institute"/>
            <person name="Lucas S."/>
            <person name="Copeland A."/>
            <person name="Lapidus A."/>
            <person name="Glavina del Rio T."/>
            <person name="Dalin E."/>
            <person name="Tice H."/>
            <person name="Bruce D."/>
            <person name="Barry K."/>
            <person name="Pitluck S."/>
            <person name="Lowry S."/>
            <person name="Larimer F."/>
            <person name="Land M."/>
            <person name="Hauser L."/>
            <person name="Kyrpides N."/>
            <person name="Ivanova N."/>
            <person name="McMahon K.D."/>
            <person name="Hugenholtz P."/>
        </authorList>
    </citation>
    <scope>NUCLEOTIDE SEQUENCE</scope>
    <source>
        <strain evidence="8">UW-1</strain>
    </source>
</reference>
<evidence type="ECO:0000256" key="1">
    <source>
        <dbReference type="ARBA" id="ARBA00004442"/>
    </source>
</evidence>
<dbReference type="InterPro" id="IPR006665">
    <property type="entry name" value="OmpA-like"/>
</dbReference>
<dbReference type="PROSITE" id="PS51123">
    <property type="entry name" value="OMPA_2"/>
    <property type="match status" value="1"/>
</dbReference>
<proteinExistence type="predicted"/>
<evidence type="ECO:0000256" key="5">
    <source>
        <dbReference type="SAM" id="MobiDB-lite"/>
    </source>
</evidence>